<evidence type="ECO:0000256" key="4">
    <source>
        <dbReference type="PIRSR" id="PIRSR000137-2"/>
    </source>
</evidence>
<dbReference type="AlphaFoldDB" id="A0A8K0STL8"/>
<dbReference type="SUPFAM" id="SSF51905">
    <property type="entry name" value="FAD/NAD(P)-binding domain"/>
    <property type="match status" value="1"/>
</dbReference>
<evidence type="ECO:0000313" key="7">
    <source>
        <dbReference type="Proteomes" id="UP000813444"/>
    </source>
</evidence>
<keyword evidence="7" id="KW-1185">Reference proteome</keyword>
<feature type="active site" description="Proton acceptor" evidence="3">
    <location>
        <position position="554"/>
    </location>
</feature>
<organism evidence="6 7">
    <name type="scientific">Stachybotrys elegans</name>
    <dbReference type="NCBI Taxonomy" id="80388"/>
    <lineage>
        <taxon>Eukaryota</taxon>
        <taxon>Fungi</taxon>
        <taxon>Dikarya</taxon>
        <taxon>Ascomycota</taxon>
        <taxon>Pezizomycotina</taxon>
        <taxon>Sordariomycetes</taxon>
        <taxon>Hypocreomycetidae</taxon>
        <taxon>Hypocreales</taxon>
        <taxon>Stachybotryaceae</taxon>
        <taxon>Stachybotrys</taxon>
    </lineage>
</organism>
<comment type="cofactor">
    <cofactor evidence="4">
        <name>FAD</name>
        <dbReference type="ChEBI" id="CHEBI:57692"/>
    </cofactor>
</comment>
<keyword evidence="2" id="KW-0325">Glycoprotein</keyword>
<evidence type="ECO:0000256" key="1">
    <source>
        <dbReference type="ARBA" id="ARBA00010790"/>
    </source>
</evidence>
<keyword evidence="4" id="KW-0285">Flavoprotein</keyword>
<dbReference type="Pfam" id="PF00732">
    <property type="entry name" value="GMC_oxred_N"/>
    <property type="match status" value="1"/>
</dbReference>
<dbReference type="InterPro" id="IPR012132">
    <property type="entry name" value="GMC_OxRdtase"/>
</dbReference>
<dbReference type="InterPro" id="IPR000172">
    <property type="entry name" value="GMC_OxRdtase_N"/>
</dbReference>
<dbReference type="Pfam" id="PF05199">
    <property type="entry name" value="GMC_oxred_C"/>
    <property type="match status" value="1"/>
</dbReference>
<protein>
    <recommendedName>
        <fullName evidence="5">Glucose-methanol-choline oxidoreductase N-terminal domain-containing protein</fullName>
    </recommendedName>
</protein>
<dbReference type="PANTHER" id="PTHR11552:SF138">
    <property type="entry name" value="DEHYDROGENASE PKFF-RELATED"/>
    <property type="match status" value="1"/>
</dbReference>
<dbReference type="GO" id="GO:0016614">
    <property type="term" value="F:oxidoreductase activity, acting on CH-OH group of donors"/>
    <property type="evidence" value="ECO:0007669"/>
    <property type="project" value="InterPro"/>
</dbReference>
<name>A0A8K0STL8_9HYPO</name>
<dbReference type="Gene3D" id="3.50.50.60">
    <property type="entry name" value="FAD/NAD(P)-binding domain"/>
    <property type="match status" value="1"/>
</dbReference>
<gene>
    <name evidence="6" type="ORF">B0I35DRAFT_355786</name>
</gene>
<dbReference type="OrthoDB" id="269227at2759"/>
<dbReference type="GO" id="GO:0044550">
    <property type="term" value="P:secondary metabolite biosynthetic process"/>
    <property type="evidence" value="ECO:0007669"/>
    <property type="project" value="TreeGrafter"/>
</dbReference>
<dbReference type="Proteomes" id="UP000813444">
    <property type="component" value="Unassembled WGS sequence"/>
</dbReference>
<evidence type="ECO:0000256" key="3">
    <source>
        <dbReference type="PIRSR" id="PIRSR000137-1"/>
    </source>
</evidence>
<feature type="active site" description="Proton donor" evidence="3">
    <location>
        <position position="510"/>
    </location>
</feature>
<feature type="domain" description="Glucose-methanol-choline oxidoreductase N-terminal" evidence="5">
    <location>
        <begin position="274"/>
        <end position="288"/>
    </location>
</feature>
<evidence type="ECO:0000259" key="5">
    <source>
        <dbReference type="PROSITE" id="PS00624"/>
    </source>
</evidence>
<proteinExistence type="inferred from homology"/>
<comment type="similarity">
    <text evidence="1">Belongs to the GMC oxidoreductase family.</text>
</comment>
<dbReference type="SUPFAM" id="SSF54373">
    <property type="entry name" value="FAD-linked reductases, C-terminal domain"/>
    <property type="match status" value="1"/>
</dbReference>
<dbReference type="Gene3D" id="3.30.560.10">
    <property type="entry name" value="Glucose Oxidase, domain 3"/>
    <property type="match status" value="1"/>
</dbReference>
<evidence type="ECO:0000313" key="6">
    <source>
        <dbReference type="EMBL" id="KAH7313737.1"/>
    </source>
</evidence>
<keyword evidence="4" id="KW-0274">FAD</keyword>
<comment type="caution">
    <text evidence="6">The sequence shown here is derived from an EMBL/GenBank/DDBJ whole genome shotgun (WGS) entry which is preliminary data.</text>
</comment>
<accession>A0A8K0STL8</accession>
<dbReference type="PIRSF" id="PIRSF000137">
    <property type="entry name" value="Alcohol_oxidase"/>
    <property type="match status" value="1"/>
</dbReference>
<sequence>MEASYDFVIVGGGTAGLTLAARLSEDASVSVAVIEAGTYYQIGNPLLSSTPLGACAFIGTSPDDCNPAVDWSITTTPQKGASNRQLHYPRGKCLGGSSGRNFMMYIRPCAGSLQKWADMVDDQSFTFDKMLPYFQKSCTFTPQILRAGLLTLHPKSFKSEGGPLHVSYYNNVRPFSVHLESAFNEIGVPTTQDFNSGDLLGAQYCTNTVDPRTATRSSSQTAFLDLCQARHNIKVFQNTMAKKIIFDDNKRARSIIVDSGLCVKANREIILSAGAFQSPQLLMVSGVGPAKTLDKFNIPVIADRPGVGRNMEDHVMYGPSYRTKLDTILSETSDPAKAMSNLIEYFSKARGPLSHSGTDFVAWEKLPRGLLSEKAKAVLAELPDTFPDIEYMSMDAYYGDYASPMFKGAPKDGHNYVTVLVAPMALRSRGSVTIQSSDMADLPLVDPNWLTDPVDQEVAVAGFKRARQLFASNALKGTLVDQVEYHPGPSVETDQQILEHIRSTLSALFHASVTCRMGKPNDPTAVVDTGGLVYGVSGLRIVDTSSFAMLPSGHPQSMVYAFAEKVADEIKALYM</sequence>
<dbReference type="PANTHER" id="PTHR11552">
    <property type="entry name" value="GLUCOSE-METHANOL-CHOLINE GMC OXIDOREDUCTASE"/>
    <property type="match status" value="1"/>
</dbReference>
<evidence type="ECO:0000256" key="2">
    <source>
        <dbReference type="ARBA" id="ARBA00023180"/>
    </source>
</evidence>
<dbReference type="PROSITE" id="PS00624">
    <property type="entry name" value="GMC_OXRED_2"/>
    <property type="match status" value="1"/>
</dbReference>
<dbReference type="EMBL" id="JAGPNK010000009">
    <property type="protein sequence ID" value="KAH7313737.1"/>
    <property type="molecule type" value="Genomic_DNA"/>
</dbReference>
<reference evidence="6" key="1">
    <citation type="journal article" date="2021" name="Nat. Commun.">
        <title>Genetic determinants of endophytism in the Arabidopsis root mycobiome.</title>
        <authorList>
            <person name="Mesny F."/>
            <person name="Miyauchi S."/>
            <person name="Thiergart T."/>
            <person name="Pickel B."/>
            <person name="Atanasova L."/>
            <person name="Karlsson M."/>
            <person name="Huettel B."/>
            <person name="Barry K.W."/>
            <person name="Haridas S."/>
            <person name="Chen C."/>
            <person name="Bauer D."/>
            <person name="Andreopoulos W."/>
            <person name="Pangilinan J."/>
            <person name="LaButti K."/>
            <person name="Riley R."/>
            <person name="Lipzen A."/>
            <person name="Clum A."/>
            <person name="Drula E."/>
            <person name="Henrissat B."/>
            <person name="Kohler A."/>
            <person name="Grigoriev I.V."/>
            <person name="Martin F.M."/>
            <person name="Hacquard S."/>
        </authorList>
    </citation>
    <scope>NUCLEOTIDE SEQUENCE</scope>
    <source>
        <strain evidence="6">MPI-CAGE-CH-0235</strain>
    </source>
</reference>
<dbReference type="GO" id="GO:0050660">
    <property type="term" value="F:flavin adenine dinucleotide binding"/>
    <property type="evidence" value="ECO:0007669"/>
    <property type="project" value="InterPro"/>
</dbReference>
<dbReference type="InterPro" id="IPR036188">
    <property type="entry name" value="FAD/NAD-bd_sf"/>
</dbReference>
<feature type="binding site" evidence="4">
    <location>
        <begin position="555"/>
        <end position="556"/>
    </location>
    <ligand>
        <name>FAD</name>
        <dbReference type="ChEBI" id="CHEBI:57692"/>
    </ligand>
</feature>
<dbReference type="InterPro" id="IPR007867">
    <property type="entry name" value="GMC_OxRtase_C"/>
</dbReference>